<evidence type="ECO:0008006" key="3">
    <source>
        <dbReference type="Google" id="ProtNLM"/>
    </source>
</evidence>
<dbReference type="EMBL" id="LT882683">
    <property type="protein sequence ID" value="SMY26711.1"/>
    <property type="molecule type" value="Genomic_DNA"/>
</dbReference>
<gene>
    <name evidence="1" type="ORF">ZT1A5_G8155</name>
</gene>
<dbReference type="Proteomes" id="UP000215453">
    <property type="component" value="Chromosome 8"/>
</dbReference>
<reference evidence="1 2" key="1">
    <citation type="submission" date="2016-10" db="EMBL/GenBank/DDBJ databases">
        <authorList>
            <person name="Varghese N."/>
        </authorList>
    </citation>
    <scope>NUCLEOTIDE SEQUENCE [LARGE SCALE GENOMIC DNA]</scope>
</reference>
<dbReference type="PANTHER" id="PTHR10622:SF10">
    <property type="entry name" value="HET DOMAIN-CONTAINING PROTEIN"/>
    <property type="match status" value="1"/>
</dbReference>
<name>A0A1Y6LVM1_ZYMTR</name>
<sequence length="232" mass="26662">MQWYADSEACYAFLPDVGSLVDYENAIHDFFKSEWFRRGWTLQELIAPKVLVFFTRDWEVLGHKCPREKCDETCDGFGVSLNTKIEKITKIPADILKCYHKHSARYGVEDKKRWAADRITTRPEDGAYCLLGLLNARLVPIYGEGLEAWDRLEEIILKKAAAARAIDLGHGVAAMRPRYLTEEFSARGLTRPSRMDITAANEWPVMLARPNMLGFRSIDDASFYHQLGPRHY</sequence>
<evidence type="ECO:0000313" key="1">
    <source>
        <dbReference type="EMBL" id="SMY26711.1"/>
    </source>
</evidence>
<dbReference type="AlphaFoldDB" id="A0A1Y6LVM1"/>
<accession>A0A1Y6LVM1</accession>
<protein>
    <recommendedName>
        <fullName evidence="3">Heterokaryon incompatibility domain-containing protein</fullName>
    </recommendedName>
</protein>
<organism evidence="1 2">
    <name type="scientific">Zymoseptoria tritici ST99CH_1A5</name>
    <dbReference type="NCBI Taxonomy" id="1276529"/>
    <lineage>
        <taxon>Eukaryota</taxon>
        <taxon>Fungi</taxon>
        <taxon>Dikarya</taxon>
        <taxon>Ascomycota</taxon>
        <taxon>Pezizomycotina</taxon>
        <taxon>Dothideomycetes</taxon>
        <taxon>Dothideomycetidae</taxon>
        <taxon>Mycosphaerellales</taxon>
        <taxon>Mycosphaerellaceae</taxon>
        <taxon>Zymoseptoria</taxon>
    </lineage>
</organism>
<proteinExistence type="predicted"/>
<evidence type="ECO:0000313" key="2">
    <source>
        <dbReference type="Proteomes" id="UP000215453"/>
    </source>
</evidence>
<dbReference type="PANTHER" id="PTHR10622">
    <property type="entry name" value="HET DOMAIN-CONTAINING PROTEIN"/>
    <property type="match status" value="1"/>
</dbReference>